<evidence type="ECO:0000256" key="1">
    <source>
        <dbReference type="SAM" id="MobiDB-lite"/>
    </source>
</evidence>
<proteinExistence type="predicted"/>
<accession>A0A089P0Y1</accession>
<evidence type="ECO:0000313" key="2">
    <source>
        <dbReference type="EMBL" id="AIQ93876.1"/>
    </source>
</evidence>
<feature type="region of interest" description="Disordered" evidence="1">
    <location>
        <begin position="37"/>
        <end position="59"/>
    </location>
</feature>
<dbReference type="KEGG" id="mor:MOC_6121"/>
<keyword evidence="3" id="KW-1185">Reference proteome</keyword>
<feature type="compositionally biased region" description="Basic residues" evidence="1">
    <location>
        <begin position="49"/>
        <end position="59"/>
    </location>
</feature>
<dbReference type="STRING" id="693986.MOC_6121"/>
<protein>
    <submittedName>
        <fullName evidence="2">Protein of unassigned function</fullName>
    </submittedName>
</protein>
<dbReference type="EMBL" id="CP003811">
    <property type="protein sequence ID" value="AIQ93876.1"/>
    <property type="molecule type" value="Genomic_DNA"/>
</dbReference>
<sequence>MRGSVGAAWCRVPVPCLKGSPILPASLPISGLAATRSRDRANAAPRTTTFRRSRAFAPC</sequence>
<reference evidence="2 3" key="1">
    <citation type="journal article" date="2014" name="PLoS ONE">
        <title>Genome Information of Methylobacterium oryzae, a Plant-Probiotic Methylotroph in the Phyllosphere.</title>
        <authorList>
            <person name="Kwak M.J."/>
            <person name="Jeong H."/>
            <person name="Madhaiyan M."/>
            <person name="Lee Y."/>
            <person name="Sa T.M."/>
            <person name="Oh T.K."/>
            <person name="Kim J.F."/>
        </authorList>
    </citation>
    <scope>NUCLEOTIDE SEQUENCE [LARGE SCALE GENOMIC DNA]</scope>
    <source>
        <strain evidence="2 3">CBMB20</strain>
    </source>
</reference>
<gene>
    <name evidence="2" type="ORF">MOC_6121</name>
</gene>
<evidence type="ECO:0000313" key="3">
    <source>
        <dbReference type="Proteomes" id="UP000029492"/>
    </source>
</evidence>
<name>A0A089P0Y1_9HYPH</name>
<dbReference type="Proteomes" id="UP000029492">
    <property type="component" value="Chromosome"/>
</dbReference>
<dbReference type="AlphaFoldDB" id="A0A089P0Y1"/>
<dbReference type="HOGENOM" id="CLU_2955293_0_0_5"/>
<organism evidence="2 3">
    <name type="scientific">Methylobacterium oryzae CBMB20</name>
    <dbReference type="NCBI Taxonomy" id="693986"/>
    <lineage>
        <taxon>Bacteria</taxon>
        <taxon>Pseudomonadati</taxon>
        <taxon>Pseudomonadota</taxon>
        <taxon>Alphaproteobacteria</taxon>
        <taxon>Hyphomicrobiales</taxon>
        <taxon>Methylobacteriaceae</taxon>
        <taxon>Methylobacterium</taxon>
    </lineage>
</organism>